<dbReference type="EMBL" id="JAYKXP010000113">
    <property type="protein sequence ID" value="KAK7025503.1"/>
    <property type="molecule type" value="Genomic_DNA"/>
</dbReference>
<organism evidence="2 3">
    <name type="scientific">Paramarasmius palmivorus</name>
    <dbReference type="NCBI Taxonomy" id="297713"/>
    <lineage>
        <taxon>Eukaryota</taxon>
        <taxon>Fungi</taxon>
        <taxon>Dikarya</taxon>
        <taxon>Basidiomycota</taxon>
        <taxon>Agaricomycotina</taxon>
        <taxon>Agaricomycetes</taxon>
        <taxon>Agaricomycetidae</taxon>
        <taxon>Agaricales</taxon>
        <taxon>Marasmiineae</taxon>
        <taxon>Marasmiaceae</taxon>
        <taxon>Paramarasmius</taxon>
    </lineage>
</organism>
<name>A0AAW0BGV8_9AGAR</name>
<sequence length="69" mass="7482">MSTPENQNIDDVWDQDLTTKTLGVAKDEHGIAISRKTSCSDSQNVSNNRPISGNAMSTAFGRKESGKIK</sequence>
<protein>
    <submittedName>
        <fullName evidence="2">Uncharacterized protein</fullName>
    </submittedName>
</protein>
<dbReference type="AlphaFoldDB" id="A0AAW0BGV8"/>
<feature type="region of interest" description="Disordered" evidence="1">
    <location>
        <begin position="37"/>
        <end position="69"/>
    </location>
</feature>
<evidence type="ECO:0000256" key="1">
    <source>
        <dbReference type="SAM" id="MobiDB-lite"/>
    </source>
</evidence>
<accession>A0AAW0BGV8</accession>
<keyword evidence="3" id="KW-1185">Reference proteome</keyword>
<feature type="compositionally biased region" description="Polar residues" evidence="1">
    <location>
        <begin position="37"/>
        <end position="57"/>
    </location>
</feature>
<dbReference type="Proteomes" id="UP001383192">
    <property type="component" value="Unassembled WGS sequence"/>
</dbReference>
<comment type="caution">
    <text evidence="2">The sequence shown here is derived from an EMBL/GenBank/DDBJ whole genome shotgun (WGS) entry which is preliminary data.</text>
</comment>
<evidence type="ECO:0000313" key="2">
    <source>
        <dbReference type="EMBL" id="KAK7025503.1"/>
    </source>
</evidence>
<gene>
    <name evidence="2" type="ORF">VNI00_015937</name>
</gene>
<evidence type="ECO:0000313" key="3">
    <source>
        <dbReference type="Proteomes" id="UP001383192"/>
    </source>
</evidence>
<proteinExistence type="predicted"/>
<reference evidence="2 3" key="1">
    <citation type="submission" date="2024-01" db="EMBL/GenBank/DDBJ databases">
        <title>A draft genome for a cacao thread blight-causing isolate of Paramarasmius palmivorus.</title>
        <authorList>
            <person name="Baruah I.K."/>
            <person name="Bukari Y."/>
            <person name="Amoako-Attah I."/>
            <person name="Meinhardt L.W."/>
            <person name="Bailey B.A."/>
            <person name="Cohen S.P."/>
        </authorList>
    </citation>
    <scope>NUCLEOTIDE SEQUENCE [LARGE SCALE GENOMIC DNA]</scope>
    <source>
        <strain evidence="2 3">GH-12</strain>
    </source>
</reference>